<keyword evidence="2" id="KW-1185">Reference proteome</keyword>
<dbReference type="EMBL" id="ADLE01000017">
    <property type="protein sequence ID" value="EJZ62418.1"/>
    <property type="molecule type" value="Genomic_DNA"/>
</dbReference>
<protein>
    <submittedName>
        <fullName evidence="1">Uncharacterized protein</fullName>
    </submittedName>
</protein>
<sequence length="87" mass="9702">MRGVKKDRIFVELTFPSFGYLPYHAACAGGQFLALAHDIMIDSFYSPVYTAFIEPKGSFPSTFKGMRLLSVEIHAEILSLVFLPVLS</sequence>
<reference evidence="1 2" key="1">
    <citation type="submission" date="2012-08" db="EMBL/GenBank/DDBJ databases">
        <title>The Genome Sequence of Barnesiella intestinihominis YIT 11860.</title>
        <authorList>
            <consortium name="The Broad Institute Genome Sequencing Platform"/>
            <person name="Earl A."/>
            <person name="Ward D."/>
            <person name="Feldgarden M."/>
            <person name="Gevers D."/>
            <person name="Morotomi M."/>
            <person name="Walker B."/>
            <person name="Young S.K."/>
            <person name="Zeng Q."/>
            <person name="Gargeya S."/>
            <person name="Fitzgerald M."/>
            <person name="Haas B."/>
            <person name="Abouelleil A."/>
            <person name="Alvarado L."/>
            <person name="Arachchi H.M."/>
            <person name="Berlin A.M."/>
            <person name="Chapman S.B."/>
            <person name="Goldberg J."/>
            <person name="Griggs A."/>
            <person name="Gujja S."/>
            <person name="Hansen M."/>
            <person name="Howarth C."/>
            <person name="Imamovic A."/>
            <person name="Larimer J."/>
            <person name="McCowen C."/>
            <person name="Montmayeur A."/>
            <person name="Murphy C."/>
            <person name="Neiman D."/>
            <person name="Pearson M."/>
            <person name="Priest M."/>
            <person name="Roberts A."/>
            <person name="Saif S."/>
            <person name="Shea T."/>
            <person name="Sisk P."/>
            <person name="Sykes S."/>
            <person name="Wortman J."/>
            <person name="Nusbaum C."/>
            <person name="Birren B."/>
        </authorList>
    </citation>
    <scope>NUCLEOTIDE SEQUENCE [LARGE SCALE GENOMIC DNA]</scope>
    <source>
        <strain evidence="1 2">YIT 11860</strain>
    </source>
</reference>
<dbReference type="AlphaFoldDB" id="K0WSQ7"/>
<dbReference type="Proteomes" id="UP000006044">
    <property type="component" value="Unassembled WGS sequence"/>
</dbReference>
<name>K0WSQ7_9BACT</name>
<accession>K0WSQ7</accession>
<evidence type="ECO:0000313" key="2">
    <source>
        <dbReference type="Proteomes" id="UP000006044"/>
    </source>
</evidence>
<organism evidence="1 2">
    <name type="scientific">Barnesiella intestinihominis YIT 11860</name>
    <dbReference type="NCBI Taxonomy" id="742726"/>
    <lineage>
        <taxon>Bacteria</taxon>
        <taxon>Pseudomonadati</taxon>
        <taxon>Bacteroidota</taxon>
        <taxon>Bacteroidia</taxon>
        <taxon>Bacteroidales</taxon>
        <taxon>Barnesiellaceae</taxon>
        <taxon>Barnesiella</taxon>
    </lineage>
</organism>
<comment type="caution">
    <text evidence="1">The sequence shown here is derived from an EMBL/GenBank/DDBJ whole genome shotgun (WGS) entry which is preliminary data.</text>
</comment>
<dbReference type="HOGENOM" id="CLU_2477040_0_0_10"/>
<gene>
    <name evidence="1" type="ORF">HMPREF9448_02540</name>
</gene>
<proteinExistence type="predicted"/>
<evidence type="ECO:0000313" key="1">
    <source>
        <dbReference type="EMBL" id="EJZ62418.1"/>
    </source>
</evidence>